<evidence type="ECO:0000259" key="2">
    <source>
        <dbReference type="PROSITE" id="PS51925"/>
    </source>
</evidence>
<feature type="domain" description="DM2" evidence="2">
    <location>
        <begin position="182"/>
        <end position="259"/>
    </location>
</feature>
<evidence type="ECO:0000313" key="4">
    <source>
        <dbReference type="EMBL" id="KAL1412521.1"/>
    </source>
</evidence>
<dbReference type="SMART" id="SM00151">
    <property type="entry name" value="SWIB"/>
    <property type="match status" value="1"/>
</dbReference>
<feature type="compositionally biased region" description="Basic and acidic residues" evidence="1">
    <location>
        <begin position="99"/>
        <end position="116"/>
    </location>
</feature>
<evidence type="ECO:0000259" key="3">
    <source>
        <dbReference type="PROSITE" id="PS51998"/>
    </source>
</evidence>
<evidence type="ECO:0000256" key="1">
    <source>
        <dbReference type="SAM" id="MobiDB-lite"/>
    </source>
</evidence>
<dbReference type="InterPro" id="IPR019835">
    <property type="entry name" value="SWIB_domain"/>
</dbReference>
<feature type="region of interest" description="Disordered" evidence="1">
    <location>
        <begin position="61"/>
        <end position="181"/>
    </location>
</feature>
<dbReference type="RefSeq" id="XP_069212465.1">
    <property type="nucleotide sequence ID" value="XM_069348921.1"/>
</dbReference>
<reference evidence="4 5" key="1">
    <citation type="submission" date="2023-08" db="EMBL/GenBank/DDBJ databases">
        <title>Annotated Genome Sequence of Vanrija albida AlHP1.</title>
        <authorList>
            <person name="Herzog R."/>
        </authorList>
    </citation>
    <scope>NUCLEOTIDE SEQUENCE [LARGE SCALE GENOMIC DNA]</scope>
    <source>
        <strain evidence="4 5">AlHP1</strain>
    </source>
</reference>
<name>A0ABR3QCS4_9TREE</name>
<dbReference type="Pfam" id="PF08766">
    <property type="entry name" value="DEK_C"/>
    <property type="match status" value="1"/>
</dbReference>
<accession>A0ABR3QCS4</accession>
<gene>
    <name evidence="4" type="ORF">Q8F55_000267</name>
</gene>
<dbReference type="Gene3D" id="1.10.245.10">
    <property type="entry name" value="SWIB/MDM2 domain"/>
    <property type="match status" value="1"/>
</dbReference>
<organism evidence="4 5">
    <name type="scientific">Vanrija albida</name>
    <dbReference type="NCBI Taxonomy" id="181172"/>
    <lineage>
        <taxon>Eukaryota</taxon>
        <taxon>Fungi</taxon>
        <taxon>Dikarya</taxon>
        <taxon>Basidiomycota</taxon>
        <taxon>Agaricomycotina</taxon>
        <taxon>Tremellomycetes</taxon>
        <taxon>Trichosporonales</taxon>
        <taxon>Trichosporonaceae</taxon>
        <taxon>Vanrija</taxon>
    </lineage>
</organism>
<dbReference type="CDD" id="cd10567">
    <property type="entry name" value="SWIB-MDM2_like"/>
    <property type="match status" value="1"/>
</dbReference>
<feature type="compositionally biased region" description="Basic residues" evidence="1">
    <location>
        <begin position="144"/>
        <end position="160"/>
    </location>
</feature>
<dbReference type="Pfam" id="PF02201">
    <property type="entry name" value="SWIB"/>
    <property type="match status" value="1"/>
</dbReference>
<dbReference type="PROSITE" id="PS51998">
    <property type="entry name" value="DEK_C"/>
    <property type="match status" value="1"/>
</dbReference>
<dbReference type="InterPro" id="IPR036885">
    <property type="entry name" value="SWIB_MDM2_dom_sf"/>
</dbReference>
<evidence type="ECO:0000313" key="5">
    <source>
        <dbReference type="Proteomes" id="UP001565368"/>
    </source>
</evidence>
<feature type="compositionally biased region" description="Acidic residues" evidence="1">
    <location>
        <begin position="63"/>
        <end position="76"/>
    </location>
</feature>
<dbReference type="GeneID" id="95981310"/>
<comment type="caution">
    <text evidence="4">The sequence shown here is derived from an EMBL/GenBank/DDBJ whole genome shotgun (WGS) entry which is preliminary data.</text>
</comment>
<dbReference type="PROSITE" id="PS51925">
    <property type="entry name" value="SWIB_MDM2"/>
    <property type="match status" value="1"/>
</dbReference>
<dbReference type="Proteomes" id="UP001565368">
    <property type="component" value="Unassembled WGS sequence"/>
</dbReference>
<protein>
    <recommendedName>
        <fullName evidence="6">DM2 domain-containing protein</fullName>
    </recommendedName>
</protein>
<dbReference type="PANTHER" id="PTHR13844">
    <property type="entry name" value="SWI/SNF-RELATED MATRIX-ASSOCIATED ACTIN-DEPENDENT REGULATOR OF CHROMATIN SUBFAMILY D"/>
    <property type="match status" value="1"/>
</dbReference>
<dbReference type="InterPro" id="IPR003121">
    <property type="entry name" value="SWIB_MDM2_domain"/>
</dbReference>
<dbReference type="EMBL" id="JBBXJM010000001">
    <property type="protein sequence ID" value="KAL1412521.1"/>
    <property type="molecule type" value="Genomic_DNA"/>
</dbReference>
<evidence type="ECO:0008006" key="6">
    <source>
        <dbReference type="Google" id="ProtNLM"/>
    </source>
</evidence>
<feature type="domain" description="DEK-C" evidence="3">
    <location>
        <begin position="3"/>
        <end position="60"/>
    </location>
</feature>
<sequence>MANAYVAGLVPRIRQILKSSDLSTISAKGVRKTLISEGEDEATIKDNRKEIDAQIAAIYEEFCKDEEEDESSDDEPLTNNRRDSASHHNAHAQSSQPEPLKKKPKVESTREAKPQVESDEAMAARMQAEFDDMIRGGRGQRSTSKSKPKKKSSSSSKKKRSASDIEDSDDEKPKKRAGGGGVFNKELILSDALGGWLGEERLSRPQTVKRIWAYVKENGLQDQSDKRYILCDSEMQRVFNTEKLHMFTMNKLLSAHFRDPDDVV</sequence>
<keyword evidence="5" id="KW-1185">Reference proteome</keyword>
<proteinExistence type="predicted"/>
<dbReference type="SUPFAM" id="SSF47592">
    <property type="entry name" value="SWIB/MDM2 domain"/>
    <property type="match status" value="1"/>
</dbReference>
<dbReference type="InterPro" id="IPR014876">
    <property type="entry name" value="DEK_C"/>
</dbReference>